<feature type="chain" id="PRO_5038549093" evidence="1">
    <location>
        <begin position="23"/>
        <end position="494"/>
    </location>
</feature>
<dbReference type="InterPro" id="IPR050490">
    <property type="entry name" value="Bact_solute-bd_prot1"/>
</dbReference>
<dbReference type="Gene3D" id="3.40.190.10">
    <property type="entry name" value="Periplasmic binding protein-like II"/>
    <property type="match status" value="2"/>
</dbReference>
<dbReference type="Proteomes" id="UP000886884">
    <property type="component" value="Unassembled WGS sequence"/>
</dbReference>
<name>A0A9D1P624_9FIRM</name>
<keyword evidence="1" id="KW-0732">Signal</keyword>
<reference evidence="2" key="1">
    <citation type="submission" date="2020-10" db="EMBL/GenBank/DDBJ databases">
        <authorList>
            <person name="Gilroy R."/>
        </authorList>
    </citation>
    <scope>NUCLEOTIDE SEQUENCE</scope>
    <source>
        <strain evidence="2">CHK183-6373</strain>
    </source>
</reference>
<dbReference type="InterPro" id="IPR006059">
    <property type="entry name" value="SBP"/>
</dbReference>
<dbReference type="SUPFAM" id="SSF53850">
    <property type="entry name" value="Periplasmic binding protein-like II"/>
    <property type="match status" value="1"/>
</dbReference>
<proteinExistence type="predicted"/>
<dbReference type="AlphaFoldDB" id="A0A9D1P624"/>
<feature type="signal peptide" evidence="1">
    <location>
        <begin position="1"/>
        <end position="22"/>
    </location>
</feature>
<evidence type="ECO:0000313" key="3">
    <source>
        <dbReference type="Proteomes" id="UP000886884"/>
    </source>
</evidence>
<gene>
    <name evidence="2" type="ORF">IAA64_01330</name>
</gene>
<reference evidence="2" key="2">
    <citation type="journal article" date="2021" name="PeerJ">
        <title>Extensive microbial diversity within the chicken gut microbiome revealed by metagenomics and culture.</title>
        <authorList>
            <person name="Gilroy R."/>
            <person name="Ravi A."/>
            <person name="Getino M."/>
            <person name="Pursley I."/>
            <person name="Horton D.L."/>
            <person name="Alikhan N.F."/>
            <person name="Baker D."/>
            <person name="Gharbi K."/>
            <person name="Hall N."/>
            <person name="Watson M."/>
            <person name="Adriaenssens E.M."/>
            <person name="Foster-Nyarko E."/>
            <person name="Jarju S."/>
            <person name="Secka A."/>
            <person name="Antonio M."/>
            <person name="Oren A."/>
            <person name="Chaudhuri R.R."/>
            <person name="La Ragione R."/>
            <person name="Hildebrand F."/>
            <person name="Pallen M.J."/>
        </authorList>
    </citation>
    <scope>NUCLEOTIDE SEQUENCE</scope>
    <source>
        <strain evidence="2">CHK183-6373</strain>
    </source>
</reference>
<organism evidence="2 3">
    <name type="scientific">Candidatus Ornithocaccomicrobium faecavium</name>
    <dbReference type="NCBI Taxonomy" id="2840890"/>
    <lineage>
        <taxon>Bacteria</taxon>
        <taxon>Bacillati</taxon>
        <taxon>Bacillota</taxon>
        <taxon>Clostridia</taxon>
        <taxon>Candidatus Ornithocaccomicrobium</taxon>
    </lineage>
</organism>
<dbReference type="PANTHER" id="PTHR43649">
    <property type="entry name" value="ARABINOSE-BINDING PROTEIN-RELATED"/>
    <property type="match status" value="1"/>
</dbReference>
<comment type="caution">
    <text evidence="2">The sequence shown here is derived from an EMBL/GenBank/DDBJ whole genome shotgun (WGS) entry which is preliminary data.</text>
</comment>
<accession>A0A9D1P624</accession>
<dbReference type="PANTHER" id="PTHR43649:SF12">
    <property type="entry name" value="DIACETYLCHITOBIOSE BINDING PROTEIN DASA"/>
    <property type="match status" value="1"/>
</dbReference>
<sequence>MKKLLALLLSALLSLTAVGALAEEAPLEFSYMTISSDTWNSEQLPMVELQARTNTQIDFITAPLDGYATNLQTMLATGDIPDVIQVRDKAQLSMLVDQGAILPIEDLLKEYGQNILAVVGEANYNAVRDADGHIYTIPFVGTTPLTKSWMMRKDWLDRLSLEVPTTWDEWVEVFKAFKEQDANGNGDPNDEIPFTAMDTSLLYTFDIAANDIFCVDPENHYTLIYEHPNYQAYLETLRDLYAQGLLDPEYLDRTGETKEAALTAAMANDLVGCCWTFMNNMHHVDAIEGAQYIYMAPPVSPYGTQTQPGRVLGVSDNAATISVAAEDKAIALIQFFDYIFSEEGQLLFSFGVEGVHFDYVDGEPRLRPEYTTDFNTYRAQGMNYQPIAHVWTGDAYVQVFTNGATFEEMDSVAQQFTIGAEKNEEYGIAVPPIFTTDAYSEYYADLGAQVKSLEANAVAGNITVEEFFAEYEKLKEEGLQEVIDQADEAWQAIQ</sequence>
<evidence type="ECO:0000313" key="2">
    <source>
        <dbReference type="EMBL" id="HIV26585.1"/>
    </source>
</evidence>
<dbReference type="EMBL" id="DVOT01000023">
    <property type="protein sequence ID" value="HIV26585.1"/>
    <property type="molecule type" value="Genomic_DNA"/>
</dbReference>
<evidence type="ECO:0000256" key="1">
    <source>
        <dbReference type="SAM" id="SignalP"/>
    </source>
</evidence>
<protein>
    <submittedName>
        <fullName evidence="2">Extracellular solute-binding protein</fullName>
    </submittedName>
</protein>
<dbReference type="Pfam" id="PF01547">
    <property type="entry name" value="SBP_bac_1"/>
    <property type="match status" value="1"/>
</dbReference>